<evidence type="ECO:0000256" key="2">
    <source>
        <dbReference type="ARBA" id="ARBA00010145"/>
    </source>
</evidence>
<organism evidence="9 10">
    <name type="scientific">Pelistega europaea</name>
    <dbReference type="NCBI Taxonomy" id="106147"/>
    <lineage>
        <taxon>Bacteria</taxon>
        <taxon>Pseudomonadati</taxon>
        <taxon>Pseudomonadota</taxon>
        <taxon>Betaproteobacteria</taxon>
        <taxon>Burkholderiales</taxon>
        <taxon>Alcaligenaceae</taxon>
        <taxon>Pelistega</taxon>
    </lineage>
</organism>
<proteinExistence type="inferred from homology"/>
<comment type="subcellular location">
    <subcellularLocation>
        <location evidence="1">Cell membrane</location>
        <topology evidence="1">Multi-pass membrane protein</topology>
    </subcellularLocation>
</comment>
<dbReference type="InterPro" id="IPR038770">
    <property type="entry name" value="Na+/solute_symporter_sf"/>
</dbReference>
<evidence type="ECO:0000256" key="6">
    <source>
        <dbReference type="ARBA" id="ARBA00022989"/>
    </source>
</evidence>
<reference evidence="9 10" key="1">
    <citation type="submission" date="2020-05" db="EMBL/GenBank/DDBJ databases">
        <authorList>
            <person name="Niu N."/>
        </authorList>
    </citation>
    <scope>NUCLEOTIDE SEQUENCE [LARGE SCALE GENOMIC DNA]</scope>
    <source>
        <strain evidence="9 10">LMG10982</strain>
    </source>
</reference>
<protein>
    <submittedName>
        <fullName evidence="9">AEC family transporter</fullName>
    </submittedName>
</protein>
<keyword evidence="6 8" id="KW-1133">Transmembrane helix</keyword>
<feature type="transmembrane region" description="Helical" evidence="8">
    <location>
        <begin position="74"/>
        <end position="92"/>
    </location>
</feature>
<dbReference type="AlphaFoldDB" id="A0A7Y4P351"/>
<dbReference type="RefSeq" id="WP_171587643.1">
    <property type="nucleotide sequence ID" value="NZ_JABGBO010000001.1"/>
</dbReference>
<dbReference type="Proteomes" id="UP000541421">
    <property type="component" value="Unassembled WGS sequence"/>
</dbReference>
<keyword evidence="7 8" id="KW-0472">Membrane</keyword>
<name>A0A7Y4P351_9BURK</name>
<gene>
    <name evidence="9" type="ORF">HKX40_00690</name>
</gene>
<dbReference type="Gene3D" id="1.20.1530.20">
    <property type="match status" value="1"/>
</dbReference>
<dbReference type="PANTHER" id="PTHR36838:SF4">
    <property type="entry name" value="AUXIN EFFLUX CARRIER FAMILY PROTEIN"/>
    <property type="match status" value="1"/>
</dbReference>
<comment type="similarity">
    <text evidence="2">Belongs to the auxin efflux carrier (TC 2.A.69) family.</text>
</comment>
<evidence type="ECO:0000256" key="4">
    <source>
        <dbReference type="ARBA" id="ARBA00022475"/>
    </source>
</evidence>
<feature type="transmembrane region" description="Helical" evidence="8">
    <location>
        <begin position="261"/>
        <end position="279"/>
    </location>
</feature>
<feature type="transmembrane region" description="Helical" evidence="8">
    <location>
        <begin position="132"/>
        <end position="154"/>
    </location>
</feature>
<sequence length="317" mass="33839">MWEHFHNAFVFGLAVTLPSVLLLVLGWYLRRTKQVDVDFCDKASKIVFRYSMPALLFFSIYSNKSDFASQFKLVLAGVIASFILFIGAEIVARYTIRNASDKGVFVQGVFRANTMIMGLAFISSAYGQEGVAMGAVYGGAMTLLFNVLAVLTLSHGKGGQLSFTFVMKQIFKNPLILSILAALLCKFLKVPVSPLLAETGHYLAVISLPMALICAGATLNVRTLLKVSDIALWSSIGRLVVAPIVGVLCGLALGLEGTEMGVLYLMSATPVAAASYVMAKAMGSNDVAAANILGMTTVGALPMAALGITVMRLLGWM</sequence>
<evidence type="ECO:0000256" key="5">
    <source>
        <dbReference type="ARBA" id="ARBA00022692"/>
    </source>
</evidence>
<keyword evidence="5 8" id="KW-0812">Transmembrane</keyword>
<evidence type="ECO:0000313" key="10">
    <source>
        <dbReference type="Proteomes" id="UP000541421"/>
    </source>
</evidence>
<dbReference type="PANTHER" id="PTHR36838">
    <property type="entry name" value="AUXIN EFFLUX CARRIER FAMILY PROTEIN"/>
    <property type="match status" value="1"/>
</dbReference>
<feature type="transmembrane region" description="Helical" evidence="8">
    <location>
        <begin position="46"/>
        <end position="62"/>
    </location>
</feature>
<dbReference type="Pfam" id="PF03547">
    <property type="entry name" value="Mem_trans"/>
    <property type="match status" value="2"/>
</dbReference>
<dbReference type="InterPro" id="IPR004776">
    <property type="entry name" value="Mem_transp_PIN-like"/>
</dbReference>
<feature type="transmembrane region" description="Helical" evidence="8">
    <location>
        <begin position="6"/>
        <end position="25"/>
    </location>
</feature>
<keyword evidence="10" id="KW-1185">Reference proteome</keyword>
<evidence type="ECO:0000313" key="9">
    <source>
        <dbReference type="EMBL" id="NOL48657.1"/>
    </source>
</evidence>
<keyword evidence="4" id="KW-1003">Cell membrane</keyword>
<feature type="transmembrane region" description="Helical" evidence="8">
    <location>
        <begin position="202"/>
        <end position="224"/>
    </location>
</feature>
<evidence type="ECO:0000256" key="8">
    <source>
        <dbReference type="SAM" id="Phobius"/>
    </source>
</evidence>
<keyword evidence="3" id="KW-0813">Transport</keyword>
<feature type="transmembrane region" description="Helical" evidence="8">
    <location>
        <begin position="236"/>
        <end position="255"/>
    </location>
</feature>
<accession>A0A7Y4P351</accession>
<feature type="transmembrane region" description="Helical" evidence="8">
    <location>
        <begin position="291"/>
        <end position="314"/>
    </location>
</feature>
<dbReference type="GO" id="GO:0005886">
    <property type="term" value="C:plasma membrane"/>
    <property type="evidence" value="ECO:0007669"/>
    <property type="project" value="UniProtKB-SubCell"/>
</dbReference>
<feature type="transmembrane region" description="Helical" evidence="8">
    <location>
        <begin position="175"/>
        <end position="196"/>
    </location>
</feature>
<feature type="transmembrane region" description="Helical" evidence="8">
    <location>
        <begin position="104"/>
        <end position="126"/>
    </location>
</feature>
<dbReference type="GO" id="GO:0055085">
    <property type="term" value="P:transmembrane transport"/>
    <property type="evidence" value="ECO:0007669"/>
    <property type="project" value="InterPro"/>
</dbReference>
<evidence type="ECO:0000256" key="1">
    <source>
        <dbReference type="ARBA" id="ARBA00004651"/>
    </source>
</evidence>
<comment type="caution">
    <text evidence="9">The sequence shown here is derived from an EMBL/GenBank/DDBJ whole genome shotgun (WGS) entry which is preliminary data.</text>
</comment>
<evidence type="ECO:0000256" key="7">
    <source>
        <dbReference type="ARBA" id="ARBA00023136"/>
    </source>
</evidence>
<evidence type="ECO:0000256" key="3">
    <source>
        <dbReference type="ARBA" id="ARBA00022448"/>
    </source>
</evidence>
<dbReference type="EMBL" id="JABGBO010000001">
    <property type="protein sequence ID" value="NOL48657.1"/>
    <property type="molecule type" value="Genomic_DNA"/>
</dbReference>